<dbReference type="VEuPathDB" id="VectorBase:LOC119181564"/>
<dbReference type="EMBL" id="JABSTU010000006">
    <property type="protein sequence ID" value="KAH8028349.1"/>
    <property type="molecule type" value="Genomic_DNA"/>
</dbReference>
<evidence type="ECO:0000313" key="2">
    <source>
        <dbReference type="EMBL" id="KAH8028349.1"/>
    </source>
</evidence>
<dbReference type="AlphaFoldDB" id="A0A9J6E2H2"/>
<feature type="chain" id="PRO_5039935165" evidence="1">
    <location>
        <begin position="21"/>
        <end position="399"/>
    </location>
</feature>
<accession>A0A9J6E2H2</accession>
<sequence>MCSSSFTFLHSVVTLSSTLAFSPYTLLKTSLCLSRNLANHPSDALNDSTFIIAAYFSPCAMMRDASSSNEAVHLQQRLKSLSCELVTLRNRLHVTEAGAGGAPPPASSVLQDATKAARVTPGPGGLPAVAAISSSATRDPCMLPVGESNHSQGGPVLKDAKPQLYVPGDGAKLPPCKTSPIIPPAAGMHNQGGTKSCAEVRDLIHLTGPLTEDAVLRTLHARFFCREYFVFCKALAFLFRLMQQSGDEDGIGEELKTVMALSKLPEFAPGSGSFDVFAERFELYSTVNEIAEAKKLHLFLSAIGEEAYVTLRSLLLPKTPSTSSYPEVVPALKKHYSPRRTGVADACHLEITHHRQNRDIACACSAAEVKRPCGRIALAKTIRERFPNLITMRRPLAQS</sequence>
<evidence type="ECO:0000256" key="1">
    <source>
        <dbReference type="SAM" id="SignalP"/>
    </source>
</evidence>
<proteinExistence type="predicted"/>
<organism evidence="2 3">
    <name type="scientific">Rhipicephalus microplus</name>
    <name type="common">Cattle tick</name>
    <name type="synonym">Boophilus microplus</name>
    <dbReference type="NCBI Taxonomy" id="6941"/>
    <lineage>
        <taxon>Eukaryota</taxon>
        <taxon>Metazoa</taxon>
        <taxon>Ecdysozoa</taxon>
        <taxon>Arthropoda</taxon>
        <taxon>Chelicerata</taxon>
        <taxon>Arachnida</taxon>
        <taxon>Acari</taxon>
        <taxon>Parasitiformes</taxon>
        <taxon>Ixodida</taxon>
        <taxon>Ixodoidea</taxon>
        <taxon>Ixodidae</taxon>
        <taxon>Rhipicephalinae</taxon>
        <taxon>Rhipicephalus</taxon>
        <taxon>Boophilus</taxon>
    </lineage>
</organism>
<dbReference type="Proteomes" id="UP000821866">
    <property type="component" value="Chromosome 4"/>
</dbReference>
<protein>
    <submittedName>
        <fullName evidence="2">Uncharacterized protein</fullName>
    </submittedName>
</protein>
<keyword evidence="1" id="KW-0732">Signal</keyword>
<reference evidence="2" key="2">
    <citation type="submission" date="2021-09" db="EMBL/GenBank/DDBJ databases">
        <authorList>
            <person name="Jia N."/>
            <person name="Wang J."/>
            <person name="Shi W."/>
            <person name="Du L."/>
            <person name="Sun Y."/>
            <person name="Zhan W."/>
            <person name="Jiang J."/>
            <person name="Wang Q."/>
            <person name="Zhang B."/>
            <person name="Ji P."/>
            <person name="Sakyi L.B."/>
            <person name="Cui X."/>
            <person name="Yuan T."/>
            <person name="Jiang B."/>
            <person name="Yang W."/>
            <person name="Lam T.T.-Y."/>
            <person name="Chang Q."/>
            <person name="Ding S."/>
            <person name="Wang X."/>
            <person name="Zhu J."/>
            <person name="Ruan X."/>
            <person name="Zhao L."/>
            <person name="Wei J."/>
            <person name="Que T."/>
            <person name="Du C."/>
            <person name="Cheng J."/>
            <person name="Dai P."/>
            <person name="Han X."/>
            <person name="Huang E."/>
            <person name="Gao Y."/>
            <person name="Liu J."/>
            <person name="Shao H."/>
            <person name="Ye R."/>
            <person name="Li L."/>
            <person name="Wei W."/>
            <person name="Wang X."/>
            <person name="Wang C."/>
            <person name="Huo Q."/>
            <person name="Li W."/>
            <person name="Guo W."/>
            <person name="Chen H."/>
            <person name="Chen S."/>
            <person name="Zhou L."/>
            <person name="Zhou L."/>
            <person name="Ni X."/>
            <person name="Tian J."/>
            <person name="Zhou Y."/>
            <person name="Sheng Y."/>
            <person name="Liu T."/>
            <person name="Pan Y."/>
            <person name="Xia L."/>
            <person name="Li J."/>
            <person name="Zhao F."/>
            <person name="Cao W."/>
        </authorList>
    </citation>
    <scope>NUCLEOTIDE SEQUENCE</scope>
    <source>
        <strain evidence="2">Rmic-2018</strain>
        <tissue evidence="2">Larvae</tissue>
    </source>
</reference>
<name>A0A9J6E2H2_RHIMP</name>
<dbReference type="VEuPathDB" id="VectorBase:LOC119167778"/>
<evidence type="ECO:0000313" key="3">
    <source>
        <dbReference type="Proteomes" id="UP000821866"/>
    </source>
</evidence>
<feature type="signal peptide" evidence="1">
    <location>
        <begin position="1"/>
        <end position="20"/>
    </location>
</feature>
<comment type="caution">
    <text evidence="2">The sequence shown here is derived from an EMBL/GenBank/DDBJ whole genome shotgun (WGS) entry which is preliminary data.</text>
</comment>
<reference evidence="2" key="1">
    <citation type="journal article" date="2020" name="Cell">
        <title>Large-Scale Comparative Analyses of Tick Genomes Elucidate Their Genetic Diversity and Vector Capacities.</title>
        <authorList>
            <consortium name="Tick Genome and Microbiome Consortium (TIGMIC)"/>
            <person name="Jia N."/>
            <person name="Wang J."/>
            <person name="Shi W."/>
            <person name="Du L."/>
            <person name="Sun Y."/>
            <person name="Zhan W."/>
            <person name="Jiang J.F."/>
            <person name="Wang Q."/>
            <person name="Zhang B."/>
            <person name="Ji P."/>
            <person name="Bell-Sakyi L."/>
            <person name="Cui X.M."/>
            <person name="Yuan T.T."/>
            <person name="Jiang B.G."/>
            <person name="Yang W.F."/>
            <person name="Lam T.T."/>
            <person name="Chang Q.C."/>
            <person name="Ding S.J."/>
            <person name="Wang X.J."/>
            <person name="Zhu J.G."/>
            <person name="Ruan X.D."/>
            <person name="Zhao L."/>
            <person name="Wei J.T."/>
            <person name="Ye R.Z."/>
            <person name="Que T.C."/>
            <person name="Du C.H."/>
            <person name="Zhou Y.H."/>
            <person name="Cheng J.X."/>
            <person name="Dai P.F."/>
            <person name="Guo W.B."/>
            <person name="Han X.H."/>
            <person name="Huang E.J."/>
            <person name="Li L.F."/>
            <person name="Wei W."/>
            <person name="Gao Y.C."/>
            <person name="Liu J.Z."/>
            <person name="Shao H.Z."/>
            <person name="Wang X."/>
            <person name="Wang C.C."/>
            <person name="Yang T.C."/>
            <person name="Huo Q.B."/>
            <person name="Li W."/>
            <person name="Chen H.Y."/>
            <person name="Chen S.E."/>
            <person name="Zhou L.G."/>
            <person name="Ni X.B."/>
            <person name="Tian J.H."/>
            <person name="Sheng Y."/>
            <person name="Liu T."/>
            <person name="Pan Y.S."/>
            <person name="Xia L.Y."/>
            <person name="Li J."/>
            <person name="Zhao F."/>
            <person name="Cao W.C."/>
        </authorList>
    </citation>
    <scope>NUCLEOTIDE SEQUENCE</scope>
    <source>
        <strain evidence="2">Rmic-2018</strain>
    </source>
</reference>
<keyword evidence="3" id="KW-1185">Reference proteome</keyword>
<gene>
    <name evidence="2" type="ORF">HPB51_016172</name>
</gene>